<reference evidence="2 3" key="1">
    <citation type="submission" date="2024-03" db="EMBL/GenBank/DDBJ databases">
        <title>Cognatishimia coralii sp. nov., a marine bacterium isolated from coral surrounding seawater.</title>
        <authorList>
            <person name="Liu X."/>
            <person name="Liu S."/>
            <person name="Sun H."/>
            <person name="Zhang Y."/>
        </authorList>
    </citation>
    <scope>NUCLEOTIDE SEQUENCE [LARGE SCALE GENOMIC DNA]</scope>
    <source>
        <strain evidence="2 3">D5M38</strain>
    </source>
</reference>
<dbReference type="InterPro" id="IPR051683">
    <property type="entry name" value="Enoyl-CoA_Hydratase/Isomerase"/>
</dbReference>
<protein>
    <submittedName>
        <fullName evidence="2">Enoyl-CoA hydratase-related protein</fullName>
    </submittedName>
</protein>
<accession>A0ABU8QKB6</accession>
<dbReference type="CDD" id="cd06558">
    <property type="entry name" value="crotonase-like"/>
    <property type="match status" value="1"/>
</dbReference>
<dbReference type="Gene3D" id="1.10.12.10">
    <property type="entry name" value="Lyase 2-enoyl-coa Hydratase, Chain A, domain 2"/>
    <property type="match status" value="1"/>
</dbReference>
<comment type="similarity">
    <text evidence="1">Belongs to the enoyl-CoA hydratase/isomerase family.</text>
</comment>
<dbReference type="Pfam" id="PF00378">
    <property type="entry name" value="ECH_1"/>
    <property type="match status" value="1"/>
</dbReference>
<dbReference type="InterPro" id="IPR014748">
    <property type="entry name" value="Enoyl-CoA_hydra_C"/>
</dbReference>
<name>A0ABU8QKB6_9RHOB</name>
<dbReference type="RefSeq" id="WP_274576799.1">
    <property type="nucleotide sequence ID" value="NZ_JBBGAZ010000012.1"/>
</dbReference>
<proteinExistence type="inferred from homology"/>
<dbReference type="Gene3D" id="3.90.226.10">
    <property type="entry name" value="2-enoyl-CoA Hydratase, Chain A, domain 1"/>
    <property type="match status" value="1"/>
</dbReference>
<keyword evidence="3" id="KW-1185">Reference proteome</keyword>
<comment type="caution">
    <text evidence="2">The sequence shown here is derived from an EMBL/GenBank/DDBJ whole genome shotgun (WGS) entry which is preliminary data.</text>
</comment>
<evidence type="ECO:0000256" key="1">
    <source>
        <dbReference type="ARBA" id="ARBA00005254"/>
    </source>
</evidence>
<evidence type="ECO:0000313" key="2">
    <source>
        <dbReference type="EMBL" id="MEJ5219781.1"/>
    </source>
</evidence>
<dbReference type="PANTHER" id="PTHR42964:SF1">
    <property type="entry name" value="POLYKETIDE BIOSYNTHESIS ENOYL-COA HYDRATASE PKSH-RELATED"/>
    <property type="match status" value="1"/>
</dbReference>
<sequence>MSHVLKDVSDHGVATLTINRPEVRNAWSIDTVTEMTAAVEAFRDDPRIRALVLAGAGRAFSAGGDLNWMRSILHDPDGIGRSGAEKIHRLLQAIGSFPHPVIARVNGPAFGGGFGMVCAADIAIASTEALFGLSEVRLGIVPAVISPFVLRRLGGSTARATCLTGAAIGTDEALRIGLVHRVTEPGDLDAAVSGMLGEILQSSPVAVAASKKLFNDIERADEEEHLSIALDAIARAWRSEAAAEGISAFLGKRPPAWRVTLADV</sequence>
<dbReference type="PANTHER" id="PTHR42964">
    <property type="entry name" value="ENOYL-COA HYDRATASE"/>
    <property type="match status" value="1"/>
</dbReference>
<dbReference type="InterPro" id="IPR029045">
    <property type="entry name" value="ClpP/crotonase-like_dom_sf"/>
</dbReference>
<dbReference type="SUPFAM" id="SSF52096">
    <property type="entry name" value="ClpP/crotonase"/>
    <property type="match status" value="1"/>
</dbReference>
<gene>
    <name evidence="2" type="ORF">WG622_16105</name>
</gene>
<dbReference type="InterPro" id="IPR001753">
    <property type="entry name" value="Enoyl-CoA_hydra/iso"/>
</dbReference>
<organism evidence="2 3">
    <name type="scientific">Cognatishimia coralii</name>
    <dbReference type="NCBI Taxonomy" id="3083254"/>
    <lineage>
        <taxon>Bacteria</taxon>
        <taxon>Pseudomonadati</taxon>
        <taxon>Pseudomonadota</taxon>
        <taxon>Alphaproteobacteria</taxon>
        <taxon>Rhodobacterales</taxon>
        <taxon>Paracoccaceae</taxon>
        <taxon>Cognatishimia</taxon>
    </lineage>
</organism>
<dbReference type="Proteomes" id="UP001368270">
    <property type="component" value="Unassembled WGS sequence"/>
</dbReference>
<dbReference type="EMBL" id="JBBGAZ010000012">
    <property type="protein sequence ID" value="MEJ5219781.1"/>
    <property type="molecule type" value="Genomic_DNA"/>
</dbReference>
<evidence type="ECO:0000313" key="3">
    <source>
        <dbReference type="Proteomes" id="UP001368270"/>
    </source>
</evidence>